<comment type="similarity">
    <text evidence="1">Belongs to the bacterial solute-binding protein 5 family.</text>
</comment>
<sequence length="604" mass="68618">MISAISSNFRRCLSALLVLILALTCQFALTGCRVAQFKTKSAQVSQLVLTALTDPKTFNPALNQEFPNIFLFAFDRLTTENGVTGEVEPALAEFWEISQDKKRVVFTLREGLQWSDGQPLTADDVVFTFEDVIFNKQIPTDFKDSFKIGASGAFPKVRKISNRQVEFILPEPFAPLLRAVAGPEGVSILPKHILQASVQTKGSDGNPRFISTWGTDTDPTKIVVNGPYQLESLSPGQRLVFRRNPYYWRKDEQGNQMPYIERIIWQFIENTDTQLLAFRSGDLDVMGDVRPLRPEYYSLLKKQEKQGKFKVYNGGPWSGTTYITFNLSKARDKNNRPFVDPIKSRWFNNLAFRQAVAYAIDRQKMRDNIFRGIGELQNSPISVQSPYYLKDGLKVYNHNPEKAKQLLISAGFKYNDRGELLDADGHRVRFTFLTNSGNKIREAIGAQIKDDLSKIGIQIDFTPINFNTLIDKINTSRDWEAHMIGFTGGIDPHGLTNLWTSRGGSHTFNLAPQPGQPPIKGWQPLDWELEIDRLFAAGAREFDETKRQAIYAEFQRIVQEQLPVIHLVNETALMAVRDRVQGVKYTGLPSWGLWNIQELKIVNK</sequence>
<evidence type="ECO:0000313" key="6">
    <source>
        <dbReference type="Proteomes" id="UP000641646"/>
    </source>
</evidence>
<dbReference type="RefSeq" id="WP_190472550.1">
    <property type="nucleotide sequence ID" value="NZ_JACJPW010000103.1"/>
</dbReference>
<dbReference type="EMBL" id="JACJPW010000103">
    <property type="protein sequence ID" value="MBD2185017.1"/>
    <property type="molecule type" value="Genomic_DNA"/>
</dbReference>
<dbReference type="PIRSF" id="PIRSF002741">
    <property type="entry name" value="MppA"/>
    <property type="match status" value="1"/>
</dbReference>
<name>A0A926ZK41_9CYAN</name>
<dbReference type="Gene3D" id="3.10.105.10">
    <property type="entry name" value="Dipeptide-binding Protein, Domain 3"/>
    <property type="match status" value="1"/>
</dbReference>
<dbReference type="Gene3D" id="3.90.76.10">
    <property type="entry name" value="Dipeptide-binding Protein, Domain 1"/>
    <property type="match status" value="1"/>
</dbReference>
<evidence type="ECO:0000259" key="4">
    <source>
        <dbReference type="Pfam" id="PF00496"/>
    </source>
</evidence>
<evidence type="ECO:0000256" key="3">
    <source>
        <dbReference type="ARBA" id="ARBA00022729"/>
    </source>
</evidence>
<evidence type="ECO:0000313" key="5">
    <source>
        <dbReference type="EMBL" id="MBD2185017.1"/>
    </source>
</evidence>
<dbReference type="SUPFAM" id="SSF53850">
    <property type="entry name" value="Periplasmic binding protein-like II"/>
    <property type="match status" value="1"/>
</dbReference>
<dbReference type="Proteomes" id="UP000641646">
    <property type="component" value="Unassembled WGS sequence"/>
</dbReference>
<reference evidence="5" key="2">
    <citation type="submission" date="2020-08" db="EMBL/GenBank/DDBJ databases">
        <authorList>
            <person name="Chen M."/>
            <person name="Teng W."/>
            <person name="Zhao L."/>
            <person name="Hu C."/>
            <person name="Zhou Y."/>
            <person name="Han B."/>
            <person name="Song L."/>
            <person name="Shu W."/>
        </authorList>
    </citation>
    <scope>NUCLEOTIDE SEQUENCE</scope>
    <source>
        <strain evidence="5">FACHB-1375</strain>
    </source>
</reference>
<organism evidence="5 6">
    <name type="scientific">Aerosakkonema funiforme FACHB-1375</name>
    <dbReference type="NCBI Taxonomy" id="2949571"/>
    <lineage>
        <taxon>Bacteria</taxon>
        <taxon>Bacillati</taxon>
        <taxon>Cyanobacteriota</taxon>
        <taxon>Cyanophyceae</taxon>
        <taxon>Oscillatoriophycideae</taxon>
        <taxon>Aerosakkonematales</taxon>
        <taxon>Aerosakkonemataceae</taxon>
        <taxon>Aerosakkonema</taxon>
    </lineage>
</organism>
<comment type="caution">
    <text evidence="5">The sequence shown here is derived from an EMBL/GenBank/DDBJ whole genome shotgun (WGS) entry which is preliminary data.</text>
</comment>
<dbReference type="Pfam" id="PF00496">
    <property type="entry name" value="SBP_bac_5"/>
    <property type="match status" value="1"/>
</dbReference>
<dbReference type="InterPro" id="IPR000914">
    <property type="entry name" value="SBP_5_dom"/>
</dbReference>
<protein>
    <submittedName>
        <fullName evidence="5">ABC transporter substrate-binding protein</fullName>
    </submittedName>
</protein>
<dbReference type="GO" id="GO:0043190">
    <property type="term" value="C:ATP-binding cassette (ABC) transporter complex"/>
    <property type="evidence" value="ECO:0007669"/>
    <property type="project" value="InterPro"/>
</dbReference>
<keyword evidence="3" id="KW-0732">Signal</keyword>
<dbReference type="GO" id="GO:1904680">
    <property type="term" value="F:peptide transmembrane transporter activity"/>
    <property type="evidence" value="ECO:0007669"/>
    <property type="project" value="TreeGrafter"/>
</dbReference>
<dbReference type="InterPro" id="IPR030678">
    <property type="entry name" value="Peptide/Ni-bd"/>
</dbReference>
<gene>
    <name evidence="5" type="ORF">H6G03_28755</name>
</gene>
<dbReference type="FunFam" id="3.10.105.10:FF:000006">
    <property type="entry name" value="Peptide ABC transporter substrate-binding protein"/>
    <property type="match status" value="1"/>
</dbReference>
<evidence type="ECO:0000256" key="2">
    <source>
        <dbReference type="ARBA" id="ARBA00022448"/>
    </source>
</evidence>
<dbReference type="PANTHER" id="PTHR30290:SF9">
    <property type="entry name" value="OLIGOPEPTIDE-BINDING PROTEIN APPA"/>
    <property type="match status" value="1"/>
</dbReference>
<accession>A0A926ZK41</accession>
<dbReference type="InterPro" id="IPR039424">
    <property type="entry name" value="SBP_5"/>
</dbReference>
<feature type="domain" description="Solute-binding protein family 5" evidence="4">
    <location>
        <begin position="86"/>
        <end position="504"/>
    </location>
</feature>
<dbReference type="CDD" id="cd08500">
    <property type="entry name" value="PBP2_NikA_DppA_OppA_like_4"/>
    <property type="match status" value="1"/>
</dbReference>
<proteinExistence type="inferred from homology"/>
<keyword evidence="6" id="KW-1185">Reference proteome</keyword>
<dbReference type="PANTHER" id="PTHR30290">
    <property type="entry name" value="PERIPLASMIC BINDING COMPONENT OF ABC TRANSPORTER"/>
    <property type="match status" value="1"/>
</dbReference>
<dbReference type="GO" id="GO:0042597">
    <property type="term" value="C:periplasmic space"/>
    <property type="evidence" value="ECO:0007669"/>
    <property type="project" value="UniProtKB-ARBA"/>
</dbReference>
<reference evidence="5" key="1">
    <citation type="journal article" date="2015" name="ISME J.">
        <title>Draft Genome Sequence of Streptomyces incarnatus NRRL8089, which Produces the Nucleoside Antibiotic Sinefungin.</title>
        <authorList>
            <person name="Oshima K."/>
            <person name="Hattori M."/>
            <person name="Shimizu H."/>
            <person name="Fukuda K."/>
            <person name="Nemoto M."/>
            <person name="Inagaki K."/>
            <person name="Tamura T."/>
        </authorList>
    </citation>
    <scope>NUCLEOTIDE SEQUENCE</scope>
    <source>
        <strain evidence="5">FACHB-1375</strain>
    </source>
</reference>
<dbReference type="AlphaFoldDB" id="A0A926ZK41"/>
<evidence type="ECO:0000256" key="1">
    <source>
        <dbReference type="ARBA" id="ARBA00005695"/>
    </source>
</evidence>
<dbReference type="Gene3D" id="3.40.190.10">
    <property type="entry name" value="Periplasmic binding protein-like II"/>
    <property type="match status" value="1"/>
</dbReference>
<keyword evidence="2" id="KW-0813">Transport</keyword>
<dbReference type="GO" id="GO:0015833">
    <property type="term" value="P:peptide transport"/>
    <property type="evidence" value="ECO:0007669"/>
    <property type="project" value="TreeGrafter"/>
</dbReference>